<dbReference type="EMBL" id="VNWK01000031">
    <property type="protein sequence ID" value="TXJ92792.1"/>
    <property type="molecule type" value="Genomic_DNA"/>
</dbReference>
<accession>A0A3A1NF25</accession>
<dbReference type="Proteomes" id="UP000321621">
    <property type="component" value="Unassembled WGS sequence"/>
</dbReference>
<dbReference type="PANTHER" id="PTHR35560:SF3">
    <property type="entry name" value="PEPTIDASE S9 PROLYL OLIGOPEPTIDASE CATALYTIC DOMAIN-CONTAINING PROTEIN"/>
    <property type="match status" value="1"/>
</dbReference>
<organism evidence="2 4">
    <name type="scientific">Flagellimonas pelagia</name>
    <dbReference type="NCBI Taxonomy" id="2306998"/>
    <lineage>
        <taxon>Bacteria</taxon>
        <taxon>Pseudomonadati</taxon>
        <taxon>Bacteroidota</taxon>
        <taxon>Flavobacteriia</taxon>
        <taxon>Flavobacteriales</taxon>
        <taxon>Flavobacteriaceae</taxon>
        <taxon>Flagellimonas</taxon>
    </lineage>
</organism>
<feature type="chain" id="PRO_5017352874" description="SbsA Ig-like domain-containing protein" evidence="1">
    <location>
        <begin position="25"/>
        <end position="462"/>
    </location>
</feature>
<evidence type="ECO:0000313" key="4">
    <source>
        <dbReference type="Proteomes" id="UP000266691"/>
    </source>
</evidence>
<dbReference type="AlphaFoldDB" id="A0A3A1NF25"/>
<evidence type="ECO:0000313" key="5">
    <source>
        <dbReference type="Proteomes" id="UP000321621"/>
    </source>
</evidence>
<dbReference type="PROSITE" id="PS51257">
    <property type="entry name" value="PROKAR_LIPOPROTEIN"/>
    <property type="match status" value="1"/>
</dbReference>
<dbReference type="Proteomes" id="UP000266691">
    <property type="component" value="Unassembled WGS sequence"/>
</dbReference>
<sequence length="462" mass="51333">MNKKNFIKSIQLLLLSSIVLWFTACTNDDDASGNLSVISVKLNDAPFVDGMQDVPVNSTFEMVFSAILDPDKFENAFFITEGLENVPYTLEYLNQSTKVLIHLNDMASATEHMIGVDSGSIGMDGKALVNSVTYSFTTEDGNASSKTPCLSASEDCIQQLSFLDNASEPLSFEVYANYDFVDDPEFVYDFIDKVVVVVHGAERNADEYYGYMLNSLKSMDKEKTTLVIAPHFQDDLTAPADGLVWNDSGWREGADASNTNSSISSFTVLDTLVNRFSNLDKFPNLKTVLIAGHSSGAALSQHYAVANKVEGSHPTIDFQYVVANNQYFYYPDGQRYDEGTGTFYEPTDCVGYTYWPYGSEFAVSYLDGVSATTLTEQQVSRNTIYFLGSDDTSTTGTLNTTDCQATLLGSNRFNRGENMFHYMETFYSGSHNHRKIIVPNVAHDANGIFNSQEFKQFILEFD</sequence>
<dbReference type="PANTHER" id="PTHR35560">
    <property type="entry name" value="BLL0132 PROTEIN"/>
    <property type="match status" value="1"/>
</dbReference>
<dbReference type="EMBL" id="QXFI01000031">
    <property type="protein sequence ID" value="RIV43452.1"/>
    <property type="molecule type" value="Genomic_DNA"/>
</dbReference>
<evidence type="ECO:0000313" key="3">
    <source>
        <dbReference type="EMBL" id="TXJ92792.1"/>
    </source>
</evidence>
<evidence type="ECO:0000313" key="2">
    <source>
        <dbReference type="EMBL" id="RIV43452.1"/>
    </source>
</evidence>
<keyword evidence="5" id="KW-1185">Reference proteome</keyword>
<feature type="signal peptide" evidence="1">
    <location>
        <begin position="1"/>
        <end position="24"/>
    </location>
</feature>
<dbReference type="RefSeq" id="WP_119648179.1">
    <property type="nucleotide sequence ID" value="NZ_QXFI01000031.1"/>
</dbReference>
<gene>
    <name evidence="2" type="ORF">D2V05_13620</name>
    <name evidence="3" type="ORF">FQ017_13490</name>
</gene>
<name>A0A3A1NF25_9FLAO</name>
<dbReference type="InterPro" id="IPR029058">
    <property type="entry name" value="AB_hydrolase_fold"/>
</dbReference>
<comment type="caution">
    <text evidence="2">The sequence shown here is derived from an EMBL/GenBank/DDBJ whole genome shotgun (WGS) entry which is preliminary data.</text>
</comment>
<dbReference type="OrthoDB" id="1094867at2"/>
<keyword evidence="1" id="KW-0732">Signal</keyword>
<protein>
    <recommendedName>
        <fullName evidence="6">SbsA Ig-like domain-containing protein</fullName>
    </recommendedName>
</protein>
<dbReference type="Gene3D" id="3.40.50.1820">
    <property type="entry name" value="alpha/beta hydrolase"/>
    <property type="match status" value="1"/>
</dbReference>
<reference evidence="3 5" key="2">
    <citation type="submission" date="2019-07" db="EMBL/GenBank/DDBJ databases">
        <title>Draft genome of two Muricauda strains isolated from deep sea.</title>
        <authorList>
            <person name="Sun C."/>
        </authorList>
    </citation>
    <scope>NUCLEOTIDE SEQUENCE [LARGE SCALE GENOMIC DNA]</scope>
    <source>
        <strain evidence="3 5">72</strain>
    </source>
</reference>
<reference evidence="2 4" key="1">
    <citation type="submission" date="2018-08" db="EMBL/GenBank/DDBJ databases">
        <title>Proposal of Muricauda 72 sp.nov. and Muricauda NH166 sp.nov., isolated from seawater.</title>
        <authorList>
            <person name="Cheng H."/>
            <person name="Wu Y.-H."/>
            <person name="Guo L.-L."/>
            <person name="Xu X.-W."/>
        </authorList>
    </citation>
    <scope>NUCLEOTIDE SEQUENCE [LARGE SCALE GENOMIC DNA]</scope>
    <source>
        <strain evidence="2 4">72</strain>
    </source>
</reference>
<dbReference type="SUPFAM" id="SSF53474">
    <property type="entry name" value="alpha/beta-Hydrolases"/>
    <property type="match status" value="2"/>
</dbReference>
<evidence type="ECO:0008006" key="6">
    <source>
        <dbReference type="Google" id="ProtNLM"/>
    </source>
</evidence>
<proteinExistence type="predicted"/>
<evidence type="ECO:0000256" key="1">
    <source>
        <dbReference type="SAM" id="SignalP"/>
    </source>
</evidence>